<dbReference type="Pfam" id="PF02803">
    <property type="entry name" value="Thiolase_C"/>
    <property type="match status" value="1"/>
</dbReference>
<accession>A0A7H1K1B8</accession>
<dbReference type="InterPro" id="IPR020617">
    <property type="entry name" value="Thiolase_C"/>
</dbReference>
<dbReference type="InterPro" id="IPR020610">
    <property type="entry name" value="Thiolase_AS"/>
</dbReference>
<keyword evidence="4 6" id="KW-0012">Acyltransferase</keyword>
<dbReference type="InterPro" id="IPR020615">
    <property type="entry name" value="Thiolase_acyl_enz_int_AS"/>
</dbReference>
<dbReference type="InterPro" id="IPR020613">
    <property type="entry name" value="Thiolase_CS"/>
</dbReference>
<proteinExistence type="evidence at transcript level"/>
<evidence type="ECO:0000313" key="9">
    <source>
        <dbReference type="EMBL" id="QNT17934.1"/>
    </source>
</evidence>
<name>A0A7H1K1B8_9CUCU</name>
<dbReference type="PROSITE" id="PS00737">
    <property type="entry name" value="THIOLASE_2"/>
    <property type="match status" value="1"/>
</dbReference>
<comment type="similarity">
    <text evidence="2 6">Belongs to the thiolase-like superfamily. Thiolase family.</text>
</comment>
<evidence type="ECO:0000259" key="8">
    <source>
        <dbReference type="Pfam" id="PF02803"/>
    </source>
</evidence>
<dbReference type="EMBL" id="MT977124">
    <property type="protein sequence ID" value="QNT17934.1"/>
    <property type="molecule type" value="mRNA"/>
</dbReference>
<keyword evidence="3 6" id="KW-0808">Transferase</keyword>
<evidence type="ECO:0000256" key="1">
    <source>
        <dbReference type="ARBA" id="ARBA00005189"/>
    </source>
</evidence>
<dbReference type="PANTHER" id="PTHR18919:SF107">
    <property type="entry name" value="ACETYL-COA ACETYLTRANSFERASE, CYTOSOLIC"/>
    <property type="match status" value="1"/>
</dbReference>
<organism evidence="9">
    <name type="scientific">Colaphellus bowringi</name>
    <dbReference type="NCBI Taxonomy" id="561076"/>
    <lineage>
        <taxon>Eukaryota</taxon>
        <taxon>Metazoa</taxon>
        <taxon>Ecdysozoa</taxon>
        <taxon>Arthropoda</taxon>
        <taxon>Hexapoda</taxon>
        <taxon>Insecta</taxon>
        <taxon>Pterygota</taxon>
        <taxon>Neoptera</taxon>
        <taxon>Endopterygota</taxon>
        <taxon>Coleoptera</taxon>
        <taxon>Polyphaga</taxon>
        <taxon>Cucujiformia</taxon>
        <taxon>Chrysomeloidea</taxon>
        <taxon>Chrysomelidae</taxon>
        <taxon>Chrysomelinae</taxon>
        <taxon>Chrysomelini</taxon>
        <taxon>Colaphellus</taxon>
    </lineage>
</organism>
<dbReference type="InterPro" id="IPR002155">
    <property type="entry name" value="Thiolase"/>
</dbReference>
<dbReference type="PIRSF" id="PIRSF000429">
    <property type="entry name" value="Ac-CoA_Ac_transf"/>
    <property type="match status" value="1"/>
</dbReference>
<evidence type="ECO:0000256" key="6">
    <source>
        <dbReference type="RuleBase" id="RU003557"/>
    </source>
</evidence>
<dbReference type="InterPro" id="IPR020616">
    <property type="entry name" value="Thiolase_N"/>
</dbReference>
<dbReference type="AlphaFoldDB" id="A0A7H1K1B8"/>
<dbReference type="GO" id="GO:0003988">
    <property type="term" value="F:acetyl-CoA C-acyltransferase activity"/>
    <property type="evidence" value="ECO:0007669"/>
    <property type="project" value="UniProtKB-ARBA"/>
</dbReference>
<feature type="active site" description="Proton acceptor" evidence="5">
    <location>
        <position position="345"/>
    </location>
</feature>
<dbReference type="CDD" id="cd00751">
    <property type="entry name" value="thiolase"/>
    <property type="match status" value="1"/>
</dbReference>
<dbReference type="PROSITE" id="PS00099">
    <property type="entry name" value="THIOLASE_3"/>
    <property type="match status" value="1"/>
</dbReference>
<feature type="active site" description="Proton acceptor" evidence="5">
    <location>
        <position position="375"/>
    </location>
</feature>
<protein>
    <submittedName>
        <fullName evidence="9">Acetyl-CoA acetyltransferase cytosolic</fullName>
    </submittedName>
</protein>
<dbReference type="PANTHER" id="PTHR18919">
    <property type="entry name" value="ACETYL-COA C-ACYLTRANSFERASE"/>
    <property type="match status" value="1"/>
</dbReference>
<comment type="pathway">
    <text evidence="1">Lipid metabolism.</text>
</comment>
<sequence length="389" mass="41244">MSDVYIISACRTPIGSFQGQFEKYSASELGAIVISEAIHRADIKPEDVEHVIMGQILTAGQGQNPARQAATAAKIPYSSPAYTINMLCGSGLKSVSLGFQGIRNGDYDIVIAGGQESMTRAQHATYLRGTKLGQLNLADTLLVDGLTDAFNKDAHMGNTAEHLAKVYDIPRQQQDEYACKSQNKAEAAIKNGYFVEEIIGVPEKRTGQLIDKDEFPRFGTTEQSLAKLKPCFIPNGTVTPGNASGINDGAAALLLASESQVKSRNLKPLARILAFAEVGVEPMCMGTGPVGAVTNVLKKVGWTKDDVDLYELNEAFAVQSIVVNKSLGLEEAKINVTGGAIALGHPIGCSGARVLVTLIHNLKRTKKTRGVAALCIGGGMGIALAIELC</sequence>
<dbReference type="FunFam" id="3.40.47.10:FF:000010">
    <property type="entry name" value="Acetyl-CoA acetyltransferase (Thiolase)"/>
    <property type="match status" value="1"/>
</dbReference>
<reference evidence="9" key="1">
    <citation type="submission" date="2020-09" db="EMBL/GenBank/DDBJ databases">
        <title>Functional analysis of allatostatin genes in the reproductive diapause preparation of Colaphellus bowringi (Coleoptera: Chrysomelidae).</title>
        <authorList>
            <person name="Tian Z."/>
            <person name="Liu W."/>
            <person name="Wang X.-P."/>
            <person name="Li Z."/>
        </authorList>
    </citation>
    <scope>NUCLEOTIDE SEQUENCE</scope>
    <source>
        <tissue evidence="9">Head</tissue>
    </source>
</reference>
<evidence type="ECO:0000256" key="4">
    <source>
        <dbReference type="ARBA" id="ARBA00023315"/>
    </source>
</evidence>
<feature type="active site" description="Acyl-thioester intermediate" evidence="5">
    <location>
        <position position="88"/>
    </location>
</feature>
<evidence type="ECO:0000256" key="5">
    <source>
        <dbReference type="PIRSR" id="PIRSR000429-1"/>
    </source>
</evidence>
<dbReference type="SUPFAM" id="SSF53901">
    <property type="entry name" value="Thiolase-like"/>
    <property type="match status" value="2"/>
</dbReference>
<dbReference type="Pfam" id="PF00108">
    <property type="entry name" value="Thiolase_N"/>
    <property type="match status" value="1"/>
</dbReference>
<evidence type="ECO:0000256" key="3">
    <source>
        <dbReference type="ARBA" id="ARBA00022679"/>
    </source>
</evidence>
<feature type="domain" description="Thiolase N-terminal" evidence="7">
    <location>
        <begin position="4"/>
        <end position="259"/>
    </location>
</feature>
<evidence type="ECO:0000259" key="7">
    <source>
        <dbReference type="Pfam" id="PF00108"/>
    </source>
</evidence>
<dbReference type="PROSITE" id="PS00098">
    <property type="entry name" value="THIOLASE_1"/>
    <property type="match status" value="1"/>
</dbReference>
<dbReference type="Gene3D" id="3.40.47.10">
    <property type="match status" value="2"/>
</dbReference>
<feature type="domain" description="Thiolase C-terminal" evidence="8">
    <location>
        <begin position="266"/>
        <end position="387"/>
    </location>
</feature>
<evidence type="ECO:0000256" key="2">
    <source>
        <dbReference type="ARBA" id="ARBA00010982"/>
    </source>
</evidence>
<dbReference type="NCBIfam" id="TIGR01930">
    <property type="entry name" value="AcCoA-C-Actrans"/>
    <property type="match status" value="1"/>
</dbReference>
<dbReference type="InterPro" id="IPR016039">
    <property type="entry name" value="Thiolase-like"/>
</dbReference>